<keyword evidence="4" id="KW-0479">Metal-binding</keyword>
<keyword evidence="7" id="KW-0862">Zinc</keyword>
<organism evidence="11 12">
    <name type="scientific">Stephania cephalantha</name>
    <dbReference type="NCBI Taxonomy" id="152367"/>
    <lineage>
        <taxon>Eukaryota</taxon>
        <taxon>Viridiplantae</taxon>
        <taxon>Streptophyta</taxon>
        <taxon>Embryophyta</taxon>
        <taxon>Tracheophyta</taxon>
        <taxon>Spermatophyta</taxon>
        <taxon>Magnoliopsida</taxon>
        <taxon>Ranunculales</taxon>
        <taxon>Menispermaceae</taxon>
        <taxon>Menispermoideae</taxon>
        <taxon>Cissampelideae</taxon>
        <taxon>Stephania</taxon>
    </lineage>
</organism>
<feature type="compositionally biased region" description="Low complexity" evidence="9">
    <location>
        <begin position="57"/>
        <end position="86"/>
    </location>
</feature>
<evidence type="ECO:0000256" key="8">
    <source>
        <dbReference type="PROSITE-ProRule" id="PRU00175"/>
    </source>
</evidence>
<dbReference type="AlphaFoldDB" id="A0AAP0KDV9"/>
<comment type="caution">
    <text evidence="11">The sequence shown here is derived from an EMBL/GenBank/DDBJ whole genome shotgun (WGS) entry which is preliminary data.</text>
</comment>
<feature type="region of interest" description="Disordered" evidence="9">
    <location>
        <begin position="56"/>
        <end position="368"/>
    </location>
</feature>
<dbReference type="Pfam" id="PF13639">
    <property type="entry name" value="zf-RING_2"/>
    <property type="match status" value="1"/>
</dbReference>
<dbReference type="SMART" id="SM00184">
    <property type="entry name" value="RING"/>
    <property type="match status" value="1"/>
</dbReference>
<dbReference type="GO" id="GO:0008270">
    <property type="term" value="F:zinc ion binding"/>
    <property type="evidence" value="ECO:0007669"/>
    <property type="project" value="UniProtKB-KW"/>
</dbReference>
<dbReference type="Gene3D" id="3.30.40.10">
    <property type="entry name" value="Zinc/RING finger domain, C3HC4 (zinc finger)"/>
    <property type="match status" value="1"/>
</dbReference>
<gene>
    <name evidence="11" type="ORF">Scep_008655</name>
</gene>
<evidence type="ECO:0000256" key="3">
    <source>
        <dbReference type="ARBA" id="ARBA00022679"/>
    </source>
</evidence>
<evidence type="ECO:0000256" key="5">
    <source>
        <dbReference type="ARBA" id="ARBA00022771"/>
    </source>
</evidence>
<evidence type="ECO:0000256" key="7">
    <source>
        <dbReference type="ARBA" id="ARBA00022833"/>
    </source>
</evidence>
<evidence type="ECO:0000256" key="2">
    <source>
        <dbReference type="ARBA" id="ARBA00012483"/>
    </source>
</evidence>
<dbReference type="InterPro" id="IPR045191">
    <property type="entry name" value="MBR1/2-like"/>
</dbReference>
<dbReference type="EC" id="2.3.2.27" evidence="2"/>
<feature type="compositionally biased region" description="Basic and acidic residues" evidence="9">
    <location>
        <begin position="134"/>
        <end position="151"/>
    </location>
</feature>
<feature type="compositionally biased region" description="Polar residues" evidence="9">
    <location>
        <begin position="272"/>
        <end position="288"/>
    </location>
</feature>
<keyword evidence="3" id="KW-0808">Transferase</keyword>
<feature type="compositionally biased region" description="Basic and acidic residues" evidence="9">
    <location>
        <begin position="234"/>
        <end position="244"/>
    </location>
</feature>
<dbReference type="PANTHER" id="PTHR22937:SF136">
    <property type="entry name" value="RING-TYPE E3 UBIQUITIN TRANSFERASE"/>
    <property type="match status" value="1"/>
</dbReference>
<evidence type="ECO:0000313" key="12">
    <source>
        <dbReference type="Proteomes" id="UP001419268"/>
    </source>
</evidence>
<keyword evidence="12" id="KW-1185">Reference proteome</keyword>
<name>A0AAP0KDV9_9MAGN</name>
<dbReference type="PROSITE" id="PS50089">
    <property type="entry name" value="ZF_RING_2"/>
    <property type="match status" value="1"/>
</dbReference>
<feature type="compositionally biased region" description="Polar residues" evidence="9">
    <location>
        <begin position="196"/>
        <end position="217"/>
    </location>
</feature>
<accession>A0AAP0KDV9</accession>
<evidence type="ECO:0000313" key="11">
    <source>
        <dbReference type="EMBL" id="KAK9149898.1"/>
    </source>
</evidence>
<feature type="compositionally biased region" description="Polar residues" evidence="9">
    <location>
        <begin position="175"/>
        <end position="188"/>
    </location>
</feature>
<dbReference type="PANTHER" id="PTHR22937">
    <property type="entry name" value="E3 UBIQUITIN-PROTEIN LIGASE RNF165"/>
    <property type="match status" value="1"/>
</dbReference>
<dbReference type="InterPro" id="IPR001841">
    <property type="entry name" value="Znf_RING"/>
</dbReference>
<keyword evidence="6" id="KW-0833">Ubl conjugation pathway</keyword>
<feature type="compositionally biased region" description="Polar residues" evidence="9">
    <location>
        <begin position="305"/>
        <end position="362"/>
    </location>
</feature>
<evidence type="ECO:0000259" key="10">
    <source>
        <dbReference type="PROSITE" id="PS50089"/>
    </source>
</evidence>
<dbReference type="SUPFAM" id="SSF57850">
    <property type="entry name" value="RING/U-box"/>
    <property type="match status" value="1"/>
</dbReference>
<evidence type="ECO:0000256" key="4">
    <source>
        <dbReference type="ARBA" id="ARBA00022723"/>
    </source>
</evidence>
<evidence type="ECO:0000256" key="9">
    <source>
        <dbReference type="SAM" id="MobiDB-lite"/>
    </source>
</evidence>
<keyword evidence="5 8" id="KW-0863">Zinc-finger</keyword>
<evidence type="ECO:0000256" key="1">
    <source>
        <dbReference type="ARBA" id="ARBA00000900"/>
    </source>
</evidence>
<reference evidence="11 12" key="1">
    <citation type="submission" date="2024-01" db="EMBL/GenBank/DDBJ databases">
        <title>Genome assemblies of Stephania.</title>
        <authorList>
            <person name="Yang L."/>
        </authorList>
    </citation>
    <scope>NUCLEOTIDE SEQUENCE [LARGE SCALE GENOMIC DNA]</scope>
    <source>
        <strain evidence="11">JXDWG</strain>
        <tissue evidence="11">Leaf</tissue>
    </source>
</reference>
<dbReference type="InterPro" id="IPR013083">
    <property type="entry name" value="Znf_RING/FYVE/PHD"/>
</dbReference>
<dbReference type="EMBL" id="JBBNAG010000003">
    <property type="protein sequence ID" value="KAK9149898.1"/>
    <property type="molecule type" value="Genomic_DNA"/>
</dbReference>
<feature type="domain" description="RING-type" evidence="10">
    <location>
        <begin position="475"/>
        <end position="516"/>
    </location>
</feature>
<dbReference type="GO" id="GO:0061630">
    <property type="term" value="F:ubiquitin protein ligase activity"/>
    <property type="evidence" value="ECO:0007669"/>
    <property type="project" value="UniProtKB-EC"/>
</dbReference>
<protein>
    <recommendedName>
        <fullName evidence="2">RING-type E3 ubiquitin transferase</fullName>
        <ecNumber evidence="2">2.3.2.27</ecNumber>
    </recommendedName>
</protein>
<proteinExistence type="predicted"/>
<comment type="catalytic activity">
    <reaction evidence="1">
        <text>S-ubiquitinyl-[E2 ubiquitin-conjugating enzyme]-L-cysteine + [acceptor protein]-L-lysine = [E2 ubiquitin-conjugating enzyme]-L-cysteine + N(6)-ubiquitinyl-[acceptor protein]-L-lysine.</text>
        <dbReference type="EC" id="2.3.2.27"/>
    </reaction>
</comment>
<evidence type="ECO:0000256" key="6">
    <source>
        <dbReference type="ARBA" id="ARBA00022786"/>
    </source>
</evidence>
<dbReference type="Proteomes" id="UP001419268">
    <property type="component" value="Unassembled WGS sequence"/>
</dbReference>
<feature type="compositionally biased region" description="Polar residues" evidence="9">
    <location>
        <begin position="100"/>
        <end position="129"/>
    </location>
</feature>
<sequence length="522" mass="56992">MKTSISNTNEYPTKRVGNGFGSAKRSCDIAFRDTSNLQNVRCCNRLGCSTRYNSMESSINNSNRSKSSKSSIGSTSSKKKIGSSSKPQSMVADLRKPSWKQPSCGGTRSPKTSSMQIEMQVAVPTTSKGFSVDASKEMRRESVMKNSETRKQIHRRKQDFSLHPSMKSAAPKNVTPPSKSSTLVQGDNGSRFGLRNSGQGTTSDTLSLGCSSHMSPSKRSDLVAKNSDAGCSSDRGKTSSESSKRAPSIGQRSSGSRPVLSLSERPPVQEVPTRTISQHSSRSNLSSTRTKRINNGRGNARISERGNSSVAPETTLASPQSSQSAHGGNSNGRPSRRNQNAHNRISTRSENGSIRSLRSPSGDQDRLEGLNMNGVAEVLLALDRIEQDEELTHEQLWVLEAHLLLGGLNLRDQHRDMRLDIDNMTYEELLALEEEMGSVSTGLTEKELLNCLERSCYDPASSGSESKSCEHDVKCSICQEEYGEGDEVGKLSCKHQYHVVCIDQWLRLKNWCPICKASAASC</sequence>